<evidence type="ECO:0000313" key="1">
    <source>
        <dbReference type="EMBL" id="MBB4001262.1"/>
    </source>
</evidence>
<dbReference type="EMBL" id="JACIEM010000001">
    <property type="protein sequence ID" value="MBB4001262.1"/>
    <property type="molecule type" value="Genomic_DNA"/>
</dbReference>
<dbReference type="Proteomes" id="UP000588647">
    <property type="component" value="Unassembled WGS sequence"/>
</dbReference>
<comment type="caution">
    <text evidence="1">The sequence shown here is derived from an EMBL/GenBank/DDBJ whole genome shotgun (WGS) entry which is preliminary data.</text>
</comment>
<dbReference type="AlphaFoldDB" id="A0A7W6MMW4"/>
<organism evidence="1 2">
    <name type="scientific">Aurantimonas endophytica</name>
    <dbReference type="NCBI Taxonomy" id="1522175"/>
    <lineage>
        <taxon>Bacteria</taxon>
        <taxon>Pseudomonadati</taxon>
        <taxon>Pseudomonadota</taxon>
        <taxon>Alphaproteobacteria</taxon>
        <taxon>Hyphomicrobiales</taxon>
        <taxon>Aurantimonadaceae</taxon>
        <taxon>Aurantimonas</taxon>
    </lineage>
</organism>
<evidence type="ECO:0000313" key="2">
    <source>
        <dbReference type="Proteomes" id="UP000588647"/>
    </source>
</evidence>
<gene>
    <name evidence="1" type="ORF">GGR03_000309</name>
</gene>
<proteinExistence type="predicted"/>
<dbReference type="RefSeq" id="WP_183205710.1">
    <property type="nucleotide sequence ID" value="NZ_JAAAMM010000001.1"/>
</dbReference>
<protein>
    <submittedName>
        <fullName evidence="1">Uncharacterized protein</fullName>
    </submittedName>
</protein>
<reference evidence="1 2" key="1">
    <citation type="submission" date="2020-08" db="EMBL/GenBank/DDBJ databases">
        <title>Genomic Encyclopedia of Type Strains, Phase IV (KMG-IV): sequencing the most valuable type-strain genomes for metagenomic binning, comparative biology and taxonomic classification.</title>
        <authorList>
            <person name="Goeker M."/>
        </authorList>
    </citation>
    <scope>NUCLEOTIDE SEQUENCE [LARGE SCALE GENOMIC DNA]</scope>
    <source>
        <strain evidence="1 2">DSM 103570</strain>
    </source>
</reference>
<accession>A0A7W6MMW4</accession>
<keyword evidence="2" id="KW-1185">Reference proteome</keyword>
<sequence>MVRETAVELVAVIEDGERVPDWAIAVAAARGTPIRCVPTSELTGVRLENAREILRYANWRVTLSDRVRLLAALDQEGSLALAEAMTTIRNGVDPIAALAALALRRFVDLDLDSGRIGPETRVARWRD</sequence>
<name>A0A7W6MMW4_9HYPH</name>